<dbReference type="AlphaFoldDB" id="A0A397UR37"/>
<evidence type="ECO:0000313" key="2">
    <source>
        <dbReference type="Proteomes" id="UP000266673"/>
    </source>
</evidence>
<comment type="caution">
    <text evidence="1">The sequence shown here is derived from an EMBL/GenBank/DDBJ whole genome shotgun (WGS) entry which is preliminary data.</text>
</comment>
<keyword evidence="2" id="KW-1185">Reference proteome</keyword>
<organism evidence="1 2">
    <name type="scientific">Gigaspora rosea</name>
    <dbReference type="NCBI Taxonomy" id="44941"/>
    <lineage>
        <taxon>Eukaryota</taxon>
        <taxon>Fungi</taxon>
        <taxon>Fungi incertae sedis</taxon>
        <taxon>Mucoromycota</taxon>
        <taxon>Glomeromycotina</taxon>
        <taxon>Glomeromycetes</taxon>
        <taxon>Diversisporales</taxon>
        <taxon>Gigasporaceae</taxon>
        <taxon>Gigaspora</taxon>
    </lineage>
</organism>
<name>A0A397UR37_9GLOM</name>
<proteinExistence type="predicted"/>
<sequence length="175" mass="20202">MTEIQTIKINEKRRSILGEELPKIKPQNYVKLEKSISIPKLSANEIHNNVVKVLPYIRQKVKMWGVDILNVENFNKSLINFDEESYDDEDEDSSENESDDKKTITKNRLSRFDCIATLFSSAECTVVQDIFRTIAQFSIAIPLLMPELNKSEKYNVMFPLLVDQSLNGKQAMEQL</sequence>
<accession>A0A397UR37</accession>
<dbReference type="EMBL" id="QKWP01000999">
    <property type="protein sequence ID" value="RIB12684.1"/>
    <property type="molecule type" value="Genomic_DNA"/>
</dbReference>
<dbReference type="Proteomes" id="UP000266673">
    <property type="component" value="Unassembled WGS sequence"/>
</dbReference>
<gene>
    <name evidence="1" type="ORF">C2G38_2199987</name>
</gene>
<dbReference type="OrthoDB" id="2430058at2759"/>
<protein>
    <submittedName>
        <fullName evidence="1">Uncharacterized protein</fullName>
    </submittedName>
</protein>
<dbReference type="STRING" id="44941.A0A397UR37"/>
<reference evidence="1 2" key="1">
    <citation type="submission" date="2018-06" db="EMBL/GenBank/DDBJ databases">
        <title>Comparative genomics reveals the genomic features of Rhizophagus irregularis, R. cerebriforme, R. diaphanum and Gigaspora rosea, and their symbiotic lifestyle signature.</title>
        <authorList>
            <person name="Morin E."/>
            <person name="San Clemente H."/>
            <person name="Chen E.C.H."/>
            <person name="De La Providencia I."/>
            <person name="Hainaut M."/>
            <person name="Kuo A."/>
            <person name="Kohler A."/>
            <person name="Murat C."/>
            <person name="Tang N."/>
            <person name="Roy S."/>
            <person name="Loubradou J."/>
            <person name="Henrissat B."/>
            <person name="Grigoriev I.V."/>
            <person name="Corradi N."/>
            <person name="Roux C."/>
            <person name="Martin F.M."/>
        </authorList>
    </citation>
    <scope>NUCLEOTIDE SEQUENCE [LARGE SCALE GENOMIC DNA]</scope>
    <source>
        <strain evidence="1 2">DAOM 194757</strain>
    </source>
</reference>
<evidence type="ECO:0000313" key="1">
    <source>
        <dbReference type="EMBL" id="RIB12684.1"/>
    </source>
</evidence>